<dbReference type="SMART" id="SM00342">
    <property type="entry name" value="HTH_ARAC"/>
    <property type="match status" value="1"/>
</dbReference>
<dbReference type="Pfam" id="PF12833">
    <property type="entry name" value="HTH_18"/>
    <property type="match status" value="1"/>
</dbReference>
<dbReference type="AlphaFoldDB" id="D4XH96"/>
<dbReference type="PATRIC" id="fig|742159.3.peg.328"/>
<dbReference type="InterPro" id="IPR018062">
    <property type="entry name" value="HTH_AraC-typ_CS"/>
</dbReference>
<dbReference type="eggNOG" id="COG4977">
    <property type="taxonomic scope" value="Bacteria"/>
</dbReference>
<feature type="domain" description="HTH araC/xylS-type" evidence="5">
    <location>
        <begin position="263"/>
        <end position="361"/>
    </location>
</feature>
<dbReference type="Gene3D" id="1.10.10.60">
    <property type="entry name" value="Homeodomain-like"/>
    <property type="match status" value="1"/>
</dbReference>
<keyword evidence="1" id="KW-0805">Transcription regulation</keyword>
<dbReference type="InterPro" id="IPR002818">
    <property type="entry name" value="DJ-1/PfpI"/>
</dbReference>
<name>D4XH96_9BURK</name>
<dbReference type="InterPro" id="IPR009057">
    <property type="entry name" value="Homeodomain-like_sf"/>
</dbReference>
<feature type="compositionally biased region" description="Low complexity" evidence="4">
    <location>
        <begin position="358"/>
        <end position="371"/>
    </location>
</feature>
<dbReference type="HOGENOM" id="CLU_000445_59_0_4"/>
<dbReference type="PROSITE" id="PS01124">
    <property type="entry name" value="HTH_ARAC_FAMILY_2"/>
    <property type="match status" value="1"/>
</dbReference>
<comment type="caution">
    <text evidence="6">The sequence shown here is derived from an EMBL/GenBank/DDBJ whole genome shotgun (WGS) entry which is preliminary data.</text>
</comment>
<dbReference type="SUPFAM" id="SSF52317">
    <property type="entry name" value="Class I glutamine amidotransferase-like"/>
    <property type="match status" value="1"/>
</dbReference>
<gene>
    <name evidence="6" type="ORF">HMPREF0004_4843</name>
</gene>
<dbReference type="InterPro" id="IPR052158">
    <property type="entry name" value="INH-QAR"/>
</dbReference>
<dbReference type="Pfam" id="PF01965">
    <property type="entry name" value="DJ-1_PfpI"/>
    <property type="match status" value="1"/>
</dbReference>
<dbReference type="InterPro" id="IPR029062">
    <property type="entry name" value="Class_I_gatase-like"/>
</dbReference>
<dbReference type="Gene3D" id="3.40.50.880">
    <property type="match status" value="1"/>
</dbReference>
<dbReference type="InterPro" id="IPR020449">
    <property type="entry name" value="Tscrpt_reg_AraC-type_HTH"/>
</dbReference>
<keyword evidence="3" id="KW-0804">Transcription</keyword>
<sequence>MRGKTNLKARVKNLNNCVMKPADNPTDASSSYEGPDDALPREKPALNVGIVLMDQFTLAAFAGLVDVLRLAGDHGGRSRQIHTSWRVMSWDGKPRRASAGLTIDVADGLPADPAEFDYVAVCGGNDYINGRMPDVLRDWLRLAAARRVRLLGICTGTFALAQADVVGPRTVCVHWNVLDAFRERFPDTRAVVDRLFVDEGDLISCAGSTAAIDLALYLVARHCGRDKAQQAMRHMMLQGVRPGKVPQAHFRTDLSGIQDLRVRQAAHFIEQRIDNPPPLDAIARYVGVGRRQLERAFRLATGKSPMAFQRQLRLEYGSWLLLNNPCSITQIALDCGFADGAHFSRDFRAHFGLSPRQYQQAQGLQTQGQEGSVDGLPA</sequence>
<feature type="region of interest" description="Disordered" evidence="4">
    <location>
        <begin position="17"/>
        <end position="40"/>
    </location>
</feature>
<protein>
    <submittedName>
        <fullName evidence="6">Transcriptional regulator, AraC family</fullName>
    </submittedName>
</protein>
<dbReference type="PRINTS" id="PR00032">
    <property type="entry name" value="HTHARAC"/>
</dbReference>
<dbReference type="PROSITE" id="PS00041">
    <property type="entry name" value="HTH_ARAC_FAMILY_1"/>
    <property type="match status" value="1"/>
</dbReference>
<dbReference type="PANTHER" id="PTHR43130">
    <property type="entry name" value="ARAC-FAMILY TRANSCRIPTIONAL REGULATOR"/>
    <property type="match status" value="1"/>
</dbReference>
<dbReference type="PANTHER" id="PTHR43130:SF3">
    <property type="entry name" value="HTH-TYPE TRANSCRIPTIONAL REGULATOR RV1931C"/>
    <property type="match status" value="1"/>
</dbReference>
<evidence type="ECO:0000256" key="1">
    <source>
        <dbReference type="ARBA" id="ARBA00023015"/>
    </source>
</evidence>
<accession>D4XH96</accession>
<reference evidence="7" key="1">
    <citation type="submission" date="2010-03" db="EMBL/GenBank/DDBJ databases">
        <title>Complete sequence of Mobiluncus curtisii ATCC 43063.</title>
        <authorList>
            <person name="Muzny D."/>
            <person name="Qin X."/>
            <person name="Deng J."/>
            <person name="Jiang H."/>
            <person name="Liu Y."/>
            <person name="Qu J."/>
            <person name="Song X.-Z."/>
            <person name="Zhang L."/>
            <person name="Thornton R."/>
            <person name="Coyle M."/>
            <person name="Francisco L."/>
            <person name="Jackson L."/>
            <person name="Javaid M."/>
            <person name="Korchina V."/>
            <person name="Kovar C."/>
            <person name="Mata R."/>
            <person name="Mathew T."/>
            <person name="Ngo R."/>
            <person name="Nguyen L."/>
            <person name="Nguyen N."/>
            <person name="Okwuonu G."/>
            <person name="Ongeri F."/>
            <person name="Pham C."/>
            <person name="Simmons D."/>
            <person name="Wilczek-Boney K."/>
            <person name="Hale W."/>
            <person name="Jakkamsetti A."/>
            <person name="Pham P."/>
            <person name="Ruth R."/>
            <person name="San Lucas F."/>
            <person name="Warren J."/>
            <person name="Zhang J."/>
            <person name="Zhao Z."/>
            <person name="Zhou C."/>
            <person name="Zhu D."/>
            <person name="Lee S."/>
            <person name="Bess C."/>
            <person name="Blankenburg K."/>
            <person name="Forbes L."/>
            <person name="Fu Q."/>
            <person name="Gubbala S."/>
            <person name="Hirani K."/>
            <person name="Jayaseelan J.C."/>
            <person name="Lara F."/>
            <person name="Munidasa M."/>
            <person name="Palculict T."/>
            <person name="Patil S."/>
            <person name="Pu L.-L."/>
            <person name="Saada N."/>
            <person name="Tang L."/>
            <person name="Weissenberger G."/>
            <person name="Zhu Y."/>
            <person name="Hemphill L."/>
            <person name="Shang Y."/>
            <person name="Youmans B."/>
            <person name="Ayvaz T."/>
            <person name="Ross M."/>
            <person name="Santibanez J."/>
            <person name="Aqrawi P."/>
            <person name="Gross S."/>
            <person name="Joshi V."/>
            <person name="Fowler G."/>
            <person name="Nazareth L."/>
            <person name="Reid J."/>
            <person name="Worley K."/>
            <person name="Petrosino J."/>
            <person name="Highlander S."/>
            <person name="Gibbs R."/>
            <person name="Gibbs R."/>
        </authorList>
    </citation>
    <scope>NUCLEOTIDE SEQUENCE [LARGE SCALE GENOMIC DNA]</scope>
    <source>
        <strain evidence="7">ATCC 43553</strain>
    </source>
</reference>
<dbReference type="Proteomes" id="UP000004510">
    <property type="component" value="Unassembled WGS sequence"/>
</dbReference>
<evidence type="ECO:0000256" key="2">
    <source>
        <dbReference type="ARBA" id="ARBA00023125"/>
    </source>
</evidence>
<dbReference type="InterPro" id="IPR018060">
    <property type="entry name" value="HTH_AraC"/>
</dbReference>
<organism evidence="6 7">
    <name type="scientific">Achromobacter piechaudii ATCC 43553</name>
    <dbReference type="NCBI Taxonomy" id="742159"/>
    <lineage>
        <taxon>Bacteria</taxon>
        <taxon>Pseudomonadati</taxon>
        <taxon>Pseudomonadota</taxon>
        <taxon>Betaproteobacteria</taxon>
        <taxon>Burkholderiales</taxon>
        <taxon>Alcaligenaceae</taxon>
        <taxon>Achromobacter</taxon>
    </lineage>
</organism>
<dbReference type="GO" id="GO:0003700">
    <property type="term" value="F:DNA-binding transcription factor activity"/>
    <property type="evidence" value="ECO:0007669"/>
    <property type="project" value="InterPro"/>
</dbReference>
<dbReference type="EMBL" id="ADMS01000112">
    <property type="protein sequence ID" value="EFF73786.1"/>
    <property type="molecule type" value="Genomic_DNA"/>
</dbReference>
<proteinExistence type="predicted"/>
<evidence type="ECO:0000313" key="7">
    <source>
        <dbReference type="Proteomes" id="UP000004510"/>
    </source>
</evidence>
<keyword evidence="2" id="KW-0238">DNA-binding</keyword>
<feature type="region of interest" description="Disordered" evidence="4">
    <location>
        <begin position="358"/>
        <end position="378"/>
    </location>
</feature>
<dbReference type="GO" id="GO:0043565">
    <property type="term" value="F:sequence-specific DNA binding"/>
    <property type="evidence" value="ECO:0007669"/>
    <property type="project" value="InterPro"/>
</dbReference>
<dbReference type="SUPFAM" id="SSF46689">
    <property type="entry name" value="Homeodomain-like"/>
    <property type="match status" value="2"/>
</dbReference>
<evidence type="ECO:0000256" key="3">
    <source>
        <dbReference type="ARBA" id="ARBA00023163"/>
    </source>
</evidence>
<dbReference type="CDD" id="cd03136">
    <property type="entry name" value="GATase1_AraC_ArgR_like"/>
    <property type="match status" value="1"/>
</dbReference>
<evidence type="ECO:0000313" key="6">
    <source>
        <dbReference type="EMBL" id="EFF73786.1"/>
    </source>
</evidence>
<evidence type="ECO:0000259" key="5">
    <source>
        <dbReference type="PROSITE" id="PS01124"/>
    </source>
</evidence>
<evidence type="ECO:0000256" key="4">
    <source>
        <dbReference type="SAM" id="MobiDB-lite"/>
    </source>
</evidence>